<dbReference type="SUPFAM" id="SSF55048">
    <property type="entry name" value="Probable ACP-binding domain of malonyl-CoA ACP transacylase"/>
    <property type="match status" value="1"/>
</dbReference>
<evidence type="ECO:0000256" key="1">
    <source>
        <dbReference type="ARBA" id="ARBA00013258"/>
    </source>
</evidence>
<evidence type="ECO:0000256" key="6">
    <source>
        <dbReference type="PIRNR" id="PIRNR000446"/>
    </source>
</evidence>
<evidence type="ECO:0000259" key="7">
    <source>
        <dbReference type="SMART" id="SM00827"/>
    </source>
</evidence>
<evidence type="ECO:0000256" key="3">
    <source>
        <dbReference type="ARBA" id="ARBA00022679"/>
    </source>
</evidence>
<dbReference type="Pfam" id="PF00698">
    <property type="entry name" value="Acyl_transf_1"/>
    <property type="match status" value="1"/>
</dbReference>
<dbReference type="EMBL" id="CP136864">
    <property type="protein sequence ID" value="WOJ94166.1"/>
    <property type="molecule type" value="Genomic_DNA"/>
</dbReference>
<feature type="domain" description="Malonyl-CoA:ACP transacylase (MAT)" evidence="7">
    <location>
        <begin position="8"/>
        <end position="315"/>
    </location>
</feature>
<comment type="catalytic activity">
    <reaction evidence="5 6">
        <text>holo-[ACP] + malonyl-CoA = malonyl-[ACP] + CoA</text>
        <dbReference type="Rhea" id="RHEA:41792"/>
        <dbReference type="Rhea" id="RHEA-COMP:9623"/>
        <dbReference type="Rhea" id="RHEA-COMP:9685"/>
        <dbReference type="ChEBI" id="CHEBI:57287"/>
        <dbReference type="ChEBI" id="CHEBI:57384"/>
        <dbReference type="ChEBI" id="CHEBI:64479"/>
        <dbReference type="ChEBI" id="CHEBI:78449"/>
        <dbReference type="EC" id="2.3.1.39"/>
    </reaction>
</comment>
<keyword evidence="9" id="KW-1185">Reference proteome</keyword>
<gene>
    <name evidence="8" type="primary">fabD</name>
    <name evidence="8" type="ORF">R0135_03115</name>
</gene>
<organism evidence="8 9">
    <name type="scientific">Congregibacter variabilis</name>
    <dbReference type="NCBI Taxonomy" id="3081200"/>
    <lineage>
        <taxon>Bacteria</taxon>
        <taxon>Pseudomonadati</taxon>
        <taxon>Pseudomonadota</taxon>
        <taxon>Gammaproteobacteria</taxon>
        <taxon>Cellvibrionales</taxon>
        <taxon>Halieaceae</taxon>
        <taxon>Congregibacter</taxon>
    </lineage>
</organism>
<evidence type="ECO:0000256" key="5">
    <source>
        <dbReference type="ARBA" id="ARBA00048462"/>
    </source>
</evidence>
<name>A0ABZ0I4N8_9GAMM</name>
<accession>A0ABZ0I4N8</accession>
<dbReference type="PANTHER" id="PTHR42681">
    <property type="entry name" value="MALONYL-COA-ACYL CARRIER PROTEIN TRANSACYLASE, MITOCHONDRIAL"/>
    <property type="match status" value="1"/>
</dbReference>
<dbReference type="PANTHER" id="PTHR42681:SF1">
    <property type="entry name" value="MALONYL-COA-ACYL CARRIER PROTEIN TRANSACYLASE, MITOCHONDRIAL"/>
    <property type="match status" value="1"/>
</dbReference>
<dbReference type="SUPFAM" id="SSF52151">
    <property type="entry name" value="FabD/lysophospholipase-like"/>
    <property type="match status" value="1"/>
</dbReference>
<dbReference type="InterPro" id="IPR016035">
    <property type="entry name" value="Acyl_Trfase/lysoPLipase"/>
</dbReference>
<evidence type="ECO:0000313" key="8">
    <source>
        <dbReference type="EMBL" id="WOJ94166.1"/>
    </source>
</evidence>
<dbReference type="InterPro" id="IPR004410">
    <property type="entry name" value="Malonyl_CoA-ACP_transAc_FabD"/>
</dbReference>
<proteinExistence type="inferred from homology"/>
<dbReference type="EC" id="2.3.1.39" evidence="1 6"/>
<keyword evidence="3 6" id="KW-0808">Transferase</keyword>
<dbReference type="RefSeq" id="WP_407348803.1">
    <property type="nucleotide sequence ID" value="NZ_CP136864.1"/>
</dbReference>
<dbReference type="InterPro" id="IPR001227">
    <property type="entry name" value="Ac_transferase_dom_sf"/>
</dbReference>
<protein>
    <recommendedName>
        <fullName evidence="2 6">Malonyl CoA-acyl carrier protein transacylase</fullName>
        <ecNumber evidence="1 6">2.3.1.39</ecNumber>
    </recommendedName>
</protein>
<dbReference type="Proteomes" id="UP001626537">
    <property type="component" value="Chromosome"/>
</dbReference>
<reference evidence="8 9" key="1">
    <citation type="submission" date="2023-10" db="EMBL/GenBank/DDBJ databases">
        <title>Two novel species belonging to the OM43/NOR5 clade.</title>
        <authorList>
            <person name="Park M."/>
        </authorList>
    </citation>
    <scope>NUCLEOTIDE SEQUENCE [LARGE SCALE GENOMIC DNA]</scope>
    <source>
        <strain evidence="8 9">IMCC43200</strain>
    </source>
</reference>
<comment type="similarity">
    <text evidence="6">Belongs to the fabD family.</text>
</comment>
<dbReference type="InterPro" id="IPR024925">
    <property type="entry name" value="Malonyl_CoA-ACP_transAc"/>
</dbReference>
<evidence type="ECO:0000256" key="4">
    <source>
        <dbReference type="ARBA" id="ARBA00023315"/>
    </source>
</evidence>
<keyword evidence="4 6" id="KW-0012">Acyltransferase</keyword>
<sequence length="315" mass="33012">MRQDLAFLFPGQGSQRVGMLAEAATEFPEVAAVFDESSEALGFDLLALVLEGDPEQLNLTEYTQPALLASSVALWRAWLARGGVKPAAMAGHSLGEFSALCCAGALSLSDAITLVRERGRFMQTAVPVGVGSMAAVLGLDDDAVTQICEQVSAAHEGVVEAVNFNAPGQVVIAGNCAAVDAAITALKDAGAKRAMPLAVSAPFHTSLMLPAGEKLARVLADIEISTPEIPVVHNVHAQTEQDPEKIRELLVQQISSAVRWTDCVAKLQNMGAAQFLECGAGNVLGGLLRRIDKGVSCAYLEKPEDLHAAVNSLSD</sequence>
<evidence type="ECO:0000256" key="2">
    <source>
        <dbReference type="ARBA" id="ARBA00018953"/>
    </source>
</evidence>
<dbReference type="Gene3D" id="3.40.366.10">
    <property type="entry name" value="Malonyl-Coenzyme A Acyl Carrier Protein, domain 2"/>
    <property type="match status" value="1"/>
</dbReference>
<dbReference type="Gene3D" id="3.30.70.250">
    <property type="entry name" value="Malonyl-CoA ACP transacylase, ACP-binding"/>
    <property type="match status" value="1"/>
</dbReference>
<evidence type="ECO:0000313" key="9">
    <source>
        <dbReference type="Proteomes" id="UP001626537"/>
    </source>
</evidence>
<dbReference type="InterPro" id="IPR016036">
    <property type="entry name" value="Malonyl_transacylase_ACP-bd"/>
</dbReference>
<dbReference type="SMART" id="SM00827">
    <property type="entry name" value="PKS_AT"/>
    <property type="match status" value="1"/>
</dbReference>
<dbReference type="GO" id="GO:0004314">
    <property type="term" value="F:[acyl-carrier-protein] S-malonyltransferase activity"/>
    <property type="evidence" value="ECO:0007669"/>
    <property type="project" value="UniProtKB-EC"/>
</dbReference>
<dbReference type="PIRSF" id="PIRSF000446">
    <property type="entry name" value="Mct"/>
    <property type="match status" value="1"/>
</dbReference>
<dbReference type="InterPro" id="IPR050858">
    <property type="entry name" value="Mal-CoA-ACP_Trans/PKS_FabD"/>
</dbReference>
<dbReference type="InterPro" id="IPR014043">
    <property type="entry name" value="Acyl_transferase_dom"/>
</dbReference>
<dbReference type="NCBIfam" id="TIGR00128">
    <property type="entry name" value="fabD"/>
    <property type="match status" value="1"/>
</dbReference>